<dbReference type="PROSITE" id="PS50088">
    <property type="entry name" value="ANK_REPEAT"/>
    <property type="match status" value="1"/>
</dbReference>
<protein>
    <submittedName>
        <fullName evidence="16">ArfGAP with SH3 domain, ANK repeat and PH domain-containing protein isoform X1</fullName>
    </submittedName>
</protein>
<feature type="region of interest" description="Disordered" evidence="11">
    <location>
        <begin position="708"/>
        <end position="798"/>
    </location>
</feature>
<dbReference type="InterPro" id="IPR036028">
    <property type="entry name" value="SH3-like_dom_sf"/>
</dbReference>
<feature type="compositionally biased region" description="Basic and acidic residues" evidence="11">
    <location>
        <begin position="963"/>
        <end position="972"/>
    </location>
</feature>
<evidence type="ECO:0000256" key="2">
    <source>
        <dbReference type="ARBA" id="ARBA00022443"/>
    </source>
</evidence>
<dbReference type="Gene3D" id="2.30.29.30">
    <property type="entry name" value="Pleckstrin-homology domain (PH domain)/Phosphotyrosine-binding domain (PTB)"/>
    <property type="match status" value="1"/>
</dbReference>
<keyword evidence="4" id="KW-0479">Metal-binding</keyword>
<gene>
    <name evidence="16" type="primary">LOC107220821</name>
</gene>
<dbReference type="GeneID" id="107220821"/>
<evidence type="ECO:0000256" key="5">
    <source>
        <dbReference type="ARBA" id="ARBA00022737"/>
    </source>
</evidence>
<keyword evidence="2 9" id="KW-0728">SH3 domain</keyword>
<feature type="region of interest" description="Disordered" evidence="11">
    <location>
        <begin position="883"/>
        <end position="981"/>
    </location>
</feature>
<evidence type="ECO:0000259" key="13">
    <source>
        <dbReference type="PROSITE" id="PS50003"/>
    </source>
</evidence>
<dbReference type="InterPro" id="IPR027267">
    <property type="entry name" value="AH/BAR_dom_sf"/>
</dbReference>
<dbReference type="Pfam" id="PF00169">
    <property type="entry name" value="PH"/>
    <property type="match status" value="1"/>
</dbReference>
<dbReference type="Pfam" id="PF16746">
    <property type="entry name" value="BAR_3"/>
    <property type="match status" value="1"/>
</dbReference>
<feature type="compositionally biased region" description="Polar residues" evidence="11">
    <location>
        <begin position="756"/>
        <end position="765"/>
    </location>
</feature>
<dbReference type="InterPro" id="IPR036770">
    <property type="entry name" value="Ankyrin_rpt-contain_sf"/>
</dbReference>
<dbReference type="InterPro" id="IPR043593">
    <property type="entry name" value="ASAP"/>
</dbReference>
<feature type="repeat" description="ANK" evidence="8">
    <location>
        <begin position="634"/>
        <end position="666"/>
    </location>
</feature>
<dbReference type="InterPro" id="IPR011993">
    <property type="entry name" value="PH-like_dom_sf"/>
</dbReference>
<comment type="subcellular location">
    <subcellularLocation>
        <location evidence="1">Cytoplasm</location>
    </subcellularLocation>
</comment>
<dbReference type="InterPro" id="IPR001849">
    <property type="entry name" value="PH_domain"/>
</dbReference>
<evidence type="ECO:0000256" key="9">
    <source>
        <dbReference type="PROSITE-ProRule" id="PRU00192"/>
    </source>
</evidence>
<dbReference type="InterPro" id="IPR035836">
    <property type="entry name" value="ASAP1-like_SH3"/>
</dbReference>
<keyword evidence="10" id="KW-0863">Zinc-finger</keyword>
<dbReference type="PRINTS" id="PR00452">
    <property type="entry name" value="SH3DOMAIN"/>
</dbReference>
<evidence type="ECO:0000256" key="8">
    <source>
        <dbReference type="PROSITE-ProRule" id="PRU00023"/>
    </source>
</evidence>
<keyword evidence="7 8" id="KW-0040">ANK repeat</keyword>
<evidence type="ECO:0000256" key="10">
    <source>
        <dbReference type="PROSITE-ProRule" id="PRU00288"/>
    </source>
</evidence>
<dbReference type="InterPro" id="IPR037278">
    <property type="entry name" value="ARFGAP/RecO"/>
</dbReference>
<dbReference type="SUPFAM" id="SSF48403">
    <property type="entry name" value="Ankyrin repeat"/>
    <property type="match status" value="1"/>
</dbReference>
<dbReference type="PANTHER" id="PTHR45854">
    <property type="entry name" value="ASAP FAMILY MEMBER"/>
    <property type="match status" value="1"/>
</dbReference>
<dbReference type="Proteomes" id="UP000829291">
    <property type="component" value="Chromosome 5"/>
</dbReference>
<dbReference type="InterPro" id="IPR038508">
    <property type="entry name" value="ArfGAP_dom_sf"/>
</dbReference>
<evidence type="ECO:0000256" key="6">
    <source>
        <dbReference type="ARBA" id="ARBA00022833"/>
    </source>
</evidence>
<keyword evidence="6" id="KW-0862">Zinc</keyword>
<feature type="compositionally biased region" description="Basic and acidic residues" evidence="11">
    <location>
        <begin position="723"/>
        <end position="735"/>
    </location>
</feature>
<feature type="compositionally biased region" description="Low complexity" evidence="11">
    <location>
        <begin position="766"/>
        <end position="781"/>
    </location>
</feature>
<organism evidence="15 16">
    <name type="scientific">Neodiprion lecontei</name>
    <name type="common">Redheaded pine sawfly</name>
    <dbReference type="NCBI Taxonomy" id="441921"/>
    <lineage>
        <taxon>Eukaryota</taxon>
        <taxon>Metazoa</taxon>
        <taxon>Ecdysozoa</taxon>
        <taxon>Arthropoda</taxon>
        <taxon>Hexapoda</taxon>
        <taxon>Insecta</taxon>
        <taxon>Pterygota</taxon>
        <taxon>Neoptera</taxon>
        <taxon>Endopterygota</taxon>
        <taxon>Hymenoptera</taxon>
        <taxon>Tenthredinoidea</taxon>
        <taxon>Diprionidae</taxon>
        <taxon>Diprioninae</taxon>
        <taxon>Neodiprion</taxon>
    </lineage>
</organism>
<dbReference type="PROSITE" id="PS50002">
    <property type="entry name" value="SH3"/>
    <property type="match status" value="1"/>
</dbReference>
<dbReference type="Gene3D" id="1.25.40.950">
    <property type="match status" value="1"/>
</dbReference>
<dbReference type="InterPro" id="IPR001164">
    <property type="entry name" value="ArfGAP_dom"/>
</dbReference>
<dbReference type="SUPFAM" id="SSF103657">
    <property type="entry name" value="BAR/IMD domain-like"/>
    <property type="match status" value="1"/>
</dbReference>
<dbReference type="PRINTS" id="PR00405">
    <property type="entry name" value="REVINTRACTNG"/>
</dbReference>
<evidence type="ECO:0000256" key="4">
    <source>
        <dbReference type="ARBA" id="ARBA00022723"/>
    </source>
</evidence>
<dbReference type="Pfam" id="PF12796">
    <property type="entry name" value="Ank_2"/>
    <property type="match status" value="1"/>
</dbReference>
<dbReference type="Pfam" id="PF00018">
    <property type="entry name" value="SH3_1"/>
    <property type="match status" value="1"/>
</dbReference>
<keyword evidence="3" id="KW-0963">Cytoplasm</keyword>
<dbReference type="CDD" id="cd11821">
    <property type="entry name" value="SH3_ASAP"/>
    <property type="match status" value="1"/>
</dbReference>
<dbReference type="Gene3D" id="1.25.40.20">
    <property type="entry name" value="Ankyrin repeat-containing domain"/>
    <property type="match status" value="1"/>
</dbReference>
<accession>A0ABM3GD94</accession>
<dbReference type="SMART" id="SM00248">
    <property type="entry name" value="ANK"/>
    <property type="match status" value="2"/>
</dbReference>
<dbReference type="SUPFAM" id="SSF50729">
    <property type="entry name" value="PH domain-like"/>
    <property type="match status" value="1"/>
</dbReference>
<evidence type="ECO:0000256" key="7">
    <source>
        <dbReference type="ARBA" id="ARBA00023043"/>
    </source>
</evidence>
<dbReference type="CDD" id="cd07604">
    <property type="entry name" value="BAR_ASAPs"/>
    <property type="match status" value="1"/>
</dbReference>
<dbReference type="Gene3D" id="1.10.220.150">
    <property type="entry name" value="Arf GTPase activating protein"/>
    <property type="match status" value="1"/>
</dbReference>
<reference evidence="16" key="1">
    <citation type="submission" date="2025-08" db="UniProtKB">
        <authorList>
            <consortium name="RefSeq"/>
        </authorList>
    </citation>
    <scope>IDENTIFICATION</scope>
    <source>
        <tissue evidence="16">Thorax and Abdomen</tissue>
    </source>
</reference>
<sequence length="1081" mass="119562">MPGLIAVGEFVEETKEDYNSPTTSTFVSRMPQCRQTITSLEETLDFDRDGLTKLKKAIKAIHNSGNAHVDNEVYLGRALEKLGDAALKEQEPDIGAAFLKFAVVTKELSALMKTLMQNINNIVMFPLDSVLKGDLRGVKGDLKRPFEKAWKDYEAKYAKIEKEKKQHAKEAGLIRTEVTPAEIADEMEKERRMFQLQMCEVRTFYSGRLIVSPIYLIKVNEIKTKKGIELLQHLVEYYHAQTNYFQDGLKTIEHFGSYVADLSVKLQKIRQTQDEERKRLTELRSLLRNSGCDKEMNVNASVGYSLHQLQGDKQHGVTRSGHLLKKSEGKMRRVWQKRRCAVQAEGFLDICHADENKPPTRVNLLTCQIKLVPDDKRGFDLISYNRTYHFQAEDEADQRAWMSVLVNCKERALLRAFDASGKAEAGQGNPSLVELQQAVIRCVTRLPGNDHCCDCSSQNDATWLSTNFGIIVCIECSGIHRDLGVHISRIQSLTLDNIGTAQLLLARHMTNQSFNEVMEATLHHNLKPTPTSTMEERYEFIRAKYVEKRYVMSTCADERDLLSDLEHAVNNRDLQQLLQVFAENVDLSAPLPTSDIGETALHLAILREMGNSLHLVDFLVQNMHAGSIDRTTTEGESALHLSARHDRAEAMKLLLRAGADPMLKNKQEKTPLDIAQEMGHHTCKELLSHALQRQKTLFDNVNIDWNLSHDEGSTDFSDDDTIIEDRNGCSTPEKKSRSRPPSYAGGGSGGPGDSPQTLRSRSSTCGSLQGGSSPSSSNRQQMPPPPPPQSRKPLVTVTSSAIASSDIGIVAAGNVHGSLKKRVAPPPPAALIGTASSNLLPSHYGTLPSSGTSTSSHSRTTSEPILAGHTLHTLPSSLNALNTQHHLHHKRSPSGDSSSSTAHGVEKVSTLQRPRNPPPPAPGPNAQHTTRLSNGRSSESLTSLCSEHALGNPVPPPRKRREQRSGIERGTEESSSSSSSSLLSNITINLNPPYLFYSLQPTSPGGGSGTGGSVSTGGLRRCRALYDCEADNEDELSFREGEVIVVTNEHTDDDNWMEGALERQPDRRGMFPISFVHMLQE</sequence>
<dbReference type="InterPro" id="IPR004148">
    <property type="entry name" value="BAR_dom"/>
</dbReference>
<dbReference type="SUPFAM" id="SSF57863">
    <property type="entry name" value="ArfGap/RecO-like zinc finger"/>
    <property type="match status" value="1"/>
</dbReference>
<feature type="compositionally biased region" description="Polar residues" evidence="11">
    <location>
        <begin position="927"/>
        <end position="945"/>
    </location>
</feature>
<feature type="region of interest" description="Disordered" evidence="11">
    <location>
        <begin position="843"/>
        <end position="862"/>
    </location>
</feature>
<dbReference type="RefSeq" id="XP_046598243.1">
    <property type="nucleotide sequence ID" value="XM_046742287.1"/>
</dbReference>
<dbReference type="PROSITE" id="PS50297">
    <property type="entry name" value="ANK_REP_REGION"/>
    <property type="match status" value="1"/>
</dbReference>
<feature type="domain" description="SH3" evidence="12">
    <location>
        <begin position="1017"/>
        <end position="1081"/>
    </location>
</feature>
<dbReference type="PROSITE" id="PS50003">
    <property type="entry name" value="PH_DOMAIN"/>
    <property type="match status" value="1"/>
</dbReference>
<dbReference type="Gene3D" id="1.20.1270.60">
    <property type="entry name" value="Arfaptin homology (AH) domain/BAR domain"/>
    <property type="match status" value="1"/>
</dbReference>
<dbReference type="InterPro" id="IPR037844">
    <property type="entry name" value="PH_ASAP"/>
</dbReference>
<dbReference type="Pfam" id="PF01412">
    <property type="entry name" value="ArfGap"/>
    <property type="match status" value="1"/>
</dbReference>
<evidence type="ECO:0000259" key="14">
    <source>
        <dbReference type="PROSITE" id="PS50115"/>
    </source>
</evidence>
<evidence type="ECO:0000256" key="1">
    <source>
        <dbReference type="ARBA" id="ARBA00004496"/>
    </source>
</evidence>
<feature type="domain" description="PH" evidence="13">
    <location>
        <begin position="316"/>
        <end position="410"/>
    </location>
</feature>
<evidence type="ECO:0000313" key="15">
    <source>
        <dbReference type="Proteomes" id="UP000829291"/>
    </source>
</evidence>
<dbReference type="CDD" id="cd13251">
    <property type="entry name" value="PH_ASAP"/>
    <property type="match status" value="1"/>
</dbReference>
<dbReference type="SMART" id="SM00326">
    <property type="entry name" value="SH3"/>
    <property type="match status" value="1"/>
</dbReference>
<feature type="domain" description="Arf-GAP" evidence="14">
    <location>
        <begin position="437"/>
        <end position="558"/>
    </location>
</feature>
<evidence type="ECO:0000256" key="11">
    <source>
        <dbReference type="SAM" id="MobiDB-lite"/>
    </source>
</evidence>
<evidence type="ECO:0000259" key="12">
    <source>
        <dbReference type="PROSITE" id="PS50002"/>
    </source>
</evidence>
<name>A0ABM3GD94_NEOLC</name>
<dbReference type="InterPro" id="IPR002110">
    <property type="entry name" value="Ankyrin_rpt"/>
</dbReference>
<dbReference type="PROSITE" id="PS50115">
    <property type="entry name" value="ARFGAP"/>
    <property type="match status" value="1"/>
</dbReference>
<keyword evidence="5" id="KW-0677">Repeat</keyword>
<dbReference type="Gene3D" id="2.30.30.40">
    <property type="entry name" value="SH3 Domains"/>
    <property type="match status" value="1"/>
</dbReference>
<dbReference type="SUPFAM" id="SSF50044">
    <property type="entry name" value="SH3-domain"/>
    <property type="match status" value="1"/>
</dbReference>
<proteinExistence type="predicted"/>
<feature type="compositionally biased region" description="Low complexity" evidence="11">
    <location>
        <begin position="849"/>
        <end position="862"/>
    </location>
</feature>
<dbReference type="PANTHER" id="PTHR45854:SF3">
    <property type="entry name" value="ARFGAP WITH SH3 DOMAIN, ANK REPEAT AND PH DOMAIN-CONTAINING PROTEIN"/>
    <property type="match status" value="1"/>
</dbReference>
<evidence type="ECO:0000256" key="3">
    <source>
        <dbReference type="ARBA" id="ARBA00022490"/>
    </source>
</evidence>
<dbReference type="CDD" id="cd08834">
    <property type="entry name" value="ArfGap_ASAP"/>
    <property type="match status" value="1"/>
</dbReference>
<evidence type="ECO:0000313" key="16">
    <source>
        <dbReference type="RefSeq" id="XP_046598243.1"/>
    </source>
</evidence>
<dbReference type="SMART" id="SM00105">
    <property type="entry name" value="ArfGap"/>
    <property type="match status" value="1"/>
</dbReference>
<dbReference type="InterPro" id="IPR001452">
    <property type="entry name" value="SH3_domain"/>
</dbReference>
<dbReference type="SMART" id="SM00233">
    <property type="entry name" value="PH"/>
    <property type="match status" value="1"/>
</dbReference>
<keyword evidence="15" id="KW-1185">Reference proteome</keyword>